<keyword evidence="2" id="KW-0472">Membrane</keyword>
<keyword evidence="4" id="KW-1185">Reference proteome</keyword>
<accession>A0ABS2TNV6</accession>
<protein>
    <recommendedName>
        <fullName evidence="5">PH domain-containing protein</fullName>
    </recommendedName>
</protein>
<dbReference type="RefSeq" id="WP_205356040.1">
    <property type="nucleotide sequence ID" value="NZ_JADKYB010000003.1"/>
</dbReference>
<evidence type="ECO:0000313" key="3">
    <source>
        <dbReference type="EMBL" id="MBM9504161.1"/>
    </source>
</evidence>
<organism evidence="3 4">
    <name type="scientific">Actinacidiphila acididurans</name>
    <dbReference type="NCBI Taxonomy" id="2784346"/>
    <lineage>
        <taxon>Bacteria</taxon>
        <taxon>Bacillati</taxon>
        <taxon>Actinomycetota</taxon>
        <taxon>Actinomycetes</taxon>
        <taxon>Kitasatosporales</taxon>
        <taxon>Streptomycetaceae</taxon>
        <taxon>Actinacidiphila</taxon>
    </lineage>
</organism>
<dbReference type="EMBL" id="JADKYB010000003">
    <property type="protein sequence ID" value="MBM9504161.1"/>
    <property type="molecule type" value="Genomic_DNA"/>
</dbReference>
<feature type="transmembrane region" description="Helical" evidence="2">
    <location>
        <begin position="32"/>
        <end position="53"/>
    </location>
</feature>
<evidence type="ECO:0008006" key="5">
    <source>
        <dbReference type="Google" id="ProtNLM"/>
    </source>
</evidence>
<feature type="transmembrane region" description="Helical" evidence="2">
    <location>
        <begin position="474"/>
        <end position="495"/>
    </location>
</feature>
<feature type="transmembrane region" description="Helical" evidence="2">
    <location>
        <begin position="450"/>
        <end position="468"/>
    </location>
</feature>
<feature type="transmembrane region" description="Helical" evidence="2">
    <location>
        <begin position="119"/>
        <end position="137"/>
    </location>
</feature>
<reference evidence="3 4" key="1">
    <citation type="submission" date="2021-01" db="EMBL/GenBank/DDBJ databases">
        <title>Streptomyces acididurans sp. nov., isolated from a peat swamp forest soil.</title>
        <authorList>
            <person name="Chantavorakit T."/>
            <person name="Duangmal K."/>
        </authorList>
    </citation>
    <scope>NUCLEOTIDE SEQUENCE [LARGE SCALE GENOMIC DNA]</scope>
    <source>
        <strain evidence="3 4">KK5PA1</strain>
    </source>
</reference>
<feature type="transmembrane region" description="Helical" evidence="2">
    <location>
        <begin position="273"/>
        <end position="292"/>
    </location>
</feature>
<evidence type="ECO:0000256" key="2">
    <source>
        <dbReference type="SAM" id="Phobius"/>
    </source>
</evidence>
<dbReference type="Proteomes" id="UP000749040">
    <property type="component" value="Unassembled WGS sequence"/>
</dbReference>
<evidence type="ECO:0000313" key="4">
    <source>
        <dbReference type="Proteomes" id="UP000749040"/>
    </source>
</evidence>
<keyword evidence="2" id="KW-0812">Transmembrane</keyword>
<feature type="transmembrane region" description="Helical" evidence="2">
    <location>
        <begin position="74"/>
        <end position="99"/>
    </location>
</feature>
<gene>
    <name evidence="3" type="ORF">ITX44_06350</name>
</gene>
<evidence type="ECO:0000256" key="1">
    <source>
        <dbReference type="SAM" id="MobiDB-lite"/>
    </source>
</evidence>
<comment type="caution">
    <text evidence="3">The sequence shown here is derived from an EMBL/GenBank/DDBJ whole genome shotgun (WGS) entry which is preliminary data.</text>
</comment>
<proteinExistence type="predicted"/>
<name>A0ABS2TNV6_9ACTN</name>
<keyword evidence="2" id="KW-1133">Transmembrane helix</keyword>
<sequence>MTKSTVPSPPGLVRPWLTADARRWAATRPPWWARPVLAAPVLVLALVVVLALSPDQVCSPQSPCGEQWWDAVGTMLLVPHLVGLFVLPELAVLTGPVLLFYGAGPVRWQGGTGEKVADGAMIAALCWTSAVAGARLLGRRRQRRLVREAAGGLTGRAPRPTDRDAASRGPIRIVLGALLCAAAAGVLGSVVLDDTATDRTARTAAVRDVPVVAYSRDDYLLTVRLPDGHRHRFDVIGDYTGVRTVRVRVRDERDGTWVQLAAEPYGDHFVRQALGLGLAGLGLVSLVSGLLARRRMAALRHGPVPVLRVRVRGNEGRTEVFAFDDPEYARPVLHYVPSTGVPAPAGPAVLYGAVSKGGAVVLSGAGPDGLPFVEASLPPIRPGAVEAPAETAGSGDTDDDIGPWDPDSPVTGREAEHLLAAEVRVGHALATLPPGGVPVRWHAGPVARGVGILQLLAVTAVVAVAWWHGFVWHVVVAMGFGAAVWLVYLTSLMFWRITADMDGLRIGTLGRGRTVPWALVSGAHRTRRGELVVSRAGGLPPLSLGTVGSPTLERRLRRPGRATIAAAQITAMARDPRLRPALRA</sequence>
<feature type="transmembrane region" description="Helical" evidence="2">
    <location>
        <begin position="173"/>
        <end position="192"/>
    </location>
</feature>
<feature type="region of interest" description="Disordered" evidence="1">
    <location>
        <begin position="383"/>
        <end position="408"/>
    </location>
</feature>